<proteinExistence type="predicted"/>
<evidence type="ECO:0000313" key="2">
    <source>
        <dbReference type="EMBL" id="GAA2491414.1"/>
    </source>
</evidence>
<organism evidence="2 3">
    <name type="scientific">Terrabacter carboxydivorans</name>
    <dbReference type="NCBI Taxonomy" id="619730"/>
    <lineage>
        <taxon>Bacteria</taxon>
        <taxon>Bacillati</taxon>
        <taxon>Actinomycetota</taxon>
        <taxon>Actinomycetes</taxon>
        <taxon>Micrococcales</taxon>
        <taxon>Intrasporangiaceae</taxon>
        <taxon>Terrabacter</taxon>
    </lineage>
</organism>
<comment type="caution">
    <text evidence="2">The sequence shown here is derived from an EMBL/GenBank/DDBJ whole genome shotgun (WGS) entry which is preliminary data.</text>
</comment>
<accession>A0ABN3LW12</accession>
<feature type="region of interest" description="Disordered" evidence="1">
    <location>
        <begin position="20"/>
        <end position="39"/>
    </location>
</feature>
<sequence>MAAPARPEAAGNIPVCQVEGHAAHRVRKKGRRATPAGETQRYECVAADGARHTFSVLVDAKPERPKPRKLPCPDPAHADSRVRARGLRTTKAGTWRRYRCERPDGSKHDFQVLESESGSALTSLTRPPACAEHPGSAVTRHGPSSTLTPRQRYRCVPVDGTPHTFTPALPREKVHVGTDACATCDELLSPHRGTQTAARAASWSLPAIVRALNELALGASYAGTSLLMREQRDLTRKHLLEDHGIGGMLAAEMTEPGGTYAGGEGKKAWHLAADLVEQYAPLVWGVVEPAMRERAAAYRAANDEILAGHPAAALRMPLTWVLDEVPIYVKRRNPTTRRRELTIWTVHVVVEIEWLSSGDPKVLPTRRNRLRLVRAYPRGNADTWRLVFDELGIRPDVIVADCGEAIAGGTKATYGEGNVAFVPSLYHLRKNLDLVLRKQPKTTVKVEGRHRLIDVFAKPLDLLNKDDVRNMAEEDIREWWDLYLRLLADRDIPTGSIVQQRRIYEERMVQAVPLLRSHPHLPASNAAVENRIPRRPRPVPGQPQADVPEPGPDELPVRPCRRPRPGSVRRSGPADAAHPGRQRCCGRLGTAAPHAGRPAA</sequence>
<feature type="region of interest" description="Disordered" evidence="1">
    <location>
        <begin position="122"/>
        <end position="149"/>
    </location>
</feature>
<evidence type="ECO:0008006" key="4">
    <source>
        <dbReference type="Google" id="ProtNLM"/>
    </source>
</evidence>
<reference evidence="2 3" key="1">
    <citation type="journal article" date="2019" name="Int. J. Syst. Evol. Microbiol.">
        <title>The Global Catalogue of Microorganisms (GCM) 10K type strain sequencing project: providing services to taxonomists for standard genome sequencing and annotation.</title>
        <authorList>
            <consortium name="The Broad Institute Genomics Platform"/>
            <consortium name="The Broad Institute Genome Sequencing Center for Infectious Disease"/>
            <person name="Wu L."/>
            <person name="Ma J."/>
        </authorList>
    </citation>
    <scope>NUCLEOTIDE SEQUENCE [LARGE SCALE GENOMIC DNA]</scope>
    <source>
        <strain evidence="2 3">JCM 16259</strain>
    </source>
</reference>
<evidence type="ECO:0000256" key="1">
    <source>
        <dbReference type="SAM" id="MobiDB-lite"/>
    </source>
</evidence>
<protein>
    <recommendedName>
        <fullName evidence="4">Transposase</fullName>
    </recommendedName>
</protein>
<dbReference type="Proteomes" id="UP001500730">
    <property type="component" value="Unassembled WGS sequence"/>
</dbReference>
<evidence type="ECO:0000313" key="3">
    <source>
        <dbReference type="Proteomes" id="UP001500730"/>
    </source>
</evidence>
<dbReference type="EMBL" id="BAAARE010000014">
    <property type="protein sequence ID" value="GAA2491414.1"/>
    <property type="molecule type" value="Genomic_DNA"/>
</dbReference>
<feature type="compositionally biased region" description="Basic residues" evidence="1">
    <location>
        <begin position="23"/>
        <end position="32"/>
    </location>
</feature>
<name>A0ABN3LW12_9MICO</name>
<feature type="region of interest" description="Disordered" evidence="1">
    <location>
        <begin position="520"/>
        <end position="600"/>
    </location>
</feature>
<keyword evidence="3" id="KW-1185">Reference proteome</keyword>
<gene>
    <name evidence="2" type="ORF">GCM10009858_31810</name>
</gene>
<dbReference type="RefSeq" id="WP_344255991.1">
    <property type="nucleotide sequence ID" value="NZ_BAAARE010000014.1"/>
</dbReference>